<dbReference type="InterPro" id="IPR001078">
    <property type="entry name" value="2-oxoacid_DH_actylTfrase"/>
</dbReference>
<dbReference type="AlphaFoldDB" id="A0A417Y7D5"/>
<comment type="caution">
    <text evidence="5">The sequence shown here is derived from an EMBL/GenBank/DDBJ whole genome shotgun (WGS) entry which is preliminary data.</text>
</comment>
<comment type="cofactor">
    <cofactor evidence="1">
        <name>(R)-lipoate</name>
        <dbReference type="ChEBI" id="CHEBI:83088"/>
    </cofactor>
</comment>
<dbReference type="InterPro" id="IPR050743">
    <property type="entry name" value="2-oxoacid_DH_E2_comp"/>
</dbReference>
<dbReference type="GO" id="GO:0031405">
    <property type="term" value="F:lipoic acid binding"/>
    <property type="evidence" value="ECO:0007669"/>
    <property type="project" value="TreeGrafter"/>
</dbReference>
<dbReference type="Gene3D" id="3.30.559.10">
    <property type="entry name" value="Chloramphenicol acetyltransferase-like domain"/>
    <property type="match status" value="1"/>
</dbReference>
<dbReference type="OrthoDB" id="9805770at2"/>
<keyword evidence="6" id="KW-1185">Reference proteome</keyword>
<feature type="domain" description="2-oxoacid dehydrogenase acyltransferase catalytic" evidence="4">
    <location>
        <begin position="8"/>
        <end position="227"/>
    </location>
</feature>
<dbReference type="GO" id="GO:0005737">
    <property type="term" value="C:cytoplasm"/>
    <property type="evidence" value="ECO:0007669"/>
    <property type="project" value="TreeGrafter"/>
</dbReference>
<dbReference type="Proteomes" id="UP000283644">
    <property type="component" value="Unassembled WGS sequence"/>
</dbReference>
<proteinExistence type="predicted"/>
<evidence type="ECO:0000259" key="4">
    <source>
        <dbReference type="Pfam" id="PF00198"/>
    </source>
</evidence>
<organism evidence="5 6">
    <name type="scientific">Nocardioides immobilis</name>
    <dbReference type="NCBI Taxonomy" id="2049295"/>
    <lineage>
        <taxon>Bacteria</taxon>
        <taxon>Bacillati</taxon>
        <taxon>Actinomycetota</taxon>
        <taxon>Actinomycetes</taxon>
        <taxon>Propionibacteriales</taxon>
        <taxon>Nocardioidaceae</taxon>
        <taxon>Nocardioides</taxon>
    </lineage>
</organism>
<reference evidence="5 6" key="1">
    <citation type="submission" date="2018-09" db="EMBL/GenBank/DDBJ databases">
        <title>Genome sequencing of Nocardioides immobilis CCTCC AB 2017083 for comparison to Nocardioides silvaticus.</title>
        <authorList>
            <person name="Li C."/>
            <person name="Wang G."/>
        </authorList>
    </citation>
    <scope>NUCLEOTIDE SEQUENCE [LARGE SCALE GENOMIC DNA]</scope>
    <source>
        <strain evidence="5 6">CCTCC AB 2017083</strain>
    </source>
</reference>
<keyword evidence="2" id="KW-0808">Transferase</keyword>
<evidence type="ECO:0000313" key="6">
    <source>
        <dbReference type="Proteomes" id="UP000283644"/>
    </source>
</evidence>
<name>A0A417Y7D5_9ACTN</name>
<dbReference type="RefSeq" id="WP_118923361.1">
    <property type="nucleotide sequence ID" value="NZ_QXGH01000010.1"/>
</dbReference>
<dbReference type="PANTHER" id="PTHR43178">
    <property type="entry name" value="DIHYDROLIPOAMIDE ACETYLTRANSFERASE COMPONENT OF PYRUVATE DEHYDROGENASE COMPLEX"/>
    <property type="match status" value="1"/>
</dbReference>
<dbReference type="SUPFAM" id="SSF52777">
    <property type="entry name" value="CoA-dependent acyltransferases"/>
    <property type="match status" value="1"/>
</dbReference>
<dbReference type="GO" id="GO:0016407">
    <property type="term" value="F:acetyltransferase activity"/>
    <property type="evidence" value="ECO:0007669"/>
    <property type="project" value="TreeGrafter"/>
</dbReference>
<protein>
    <recommendedName>
        <fullName evidence="4">2-oxoacid dehydrogenase acyltransferase catalytic domain-containing protein</fullName>
    </recommendedName>
</protein>
<keyword evidence="3" id="KW-0012">Acyltransferase</keyword>
<dbReference type="EMBL" id="QXGH01000010">
    <property type="protein sequence ID" value="RHW28386.1"/>
    <property type="molecule type" value="Genomic_DNA"/>
</dbReference>
<dbReference type="Pfam" id="PF00198">
    <property type="entry name" value="2-oxoacid_dh"/>
    <property type="match status" value="1"/>
</dbReference>
<accession>A0A417Y7D5</accession>
<evidence type="ECO:0000313" key="5">
    <source>
        <dbReference type="EMBL" id="RHW28386.1"/>
    </source>
</evidence>
<evidence type="ECO:0000256" key="3">
    <source>
        <dbReference type="ARBA" id="ARBA00023315"/>
    </source>
</evidence>
<gene>
    <name evidence="5" type="ORF">D0Z08_05315</name>
</gene>
<dbReference type="InterPro" id="IPR023213">
    <property type="entry name" value="CAT-like_dom_sf"/>
</dbReference>
<evidence type="ECO:0000256" key="1">
    <source>
        <dbReference type="ARBA" id="ARBA00001938"/>
    </source>
</evidence>
<dbReference type="PANTHER" id="PTHR43178:SF5">
    <property type="entry name" value="LIPOAMIDE ACYLTRANSFERASE COMPONENT OF BRANCHED-CHAIN ALPHA-KETO ACID DEHYDROGENASE COMPLEX, MITOCHONDRIAL"/>
    <property type="match status" value="1"/>
</dbReference>
<evidence type="ECO:0000256" key="2">
    <source>
        <dbReference type="ARBA" id="ARBA00022679"/>
    </source>
</evidence>
<sequence length="246" mass="25974">MTEAVRELVYDRFRRTTARRMTESVITKPQVTLHRRADVTRLESSLAGAKARHHDADLGFSAALLAAIARGLRSSRVNGTVADRTIRLHQSVNLGVAVDVAGALLVPVVHAADHLSVAGLAARTRELAEVARSGSLRPEHVEGATFTVSSLGPLGIELFSPIVNPPQLAILGVGAVRKEFVVVDGQVAETRNIGLSLSFDHAATDGADAARALGEICRSVEQPDGLLWVDEALDGSPGGPVDRAHA</sequence>